<dbReference type="PROSITE" id="PS51192">
    <property type="entry name" value="HELICASE_ATP_BIND_1"/>
    <property type="match status" value="1"/>
</dbReference>
<dbReference type="Pfam" id="PF00271">
    <property type="entry name" value="Helicase_C"/>
    <property type="match status" value="1"/>
</dbReference>
<dbReference type="InterPro" id="IPR045562">
    <property type="entry name" value="RecG_dom3_C"/>
</dbReference>
<evidence type="ECO:0000313" key="5">
    <source>
        <dbReference type="EMBL" id="GAH36726.1"/>
    </source>
</evidence>
<dbReference type="Gene3D" id="3.40.50.300">
    <property type="entry name" value="P-loop containing nucleotide triphosphate hydrolases"/>
    <property type="match status" value="2"/>
</dbReference>
<dbReference type="PANTHER" id="PTHR47964">
    <property type="entry name" value="ATP-DEPENDENT DNA HELICASE HOMOLOG RECG, CHLOROPLASTIC"/>
    <property type="match status" value="1"/>
</dbReference>
<accession>X1ETK5</accession>
<dbReference type="InterPro" id="IPR027417">
    <property type="entry name" value="P-loop_NTPase"/>
</dbReference>
<feature type="domain" description="Helicase ATP-binding" evidence="3">
    <location>
        <begin position="1"/>
        <end position="72"/>
    </location>
</feature>
<evidence type="ECO:0000256" key="1">
    <source>
        <dbReference type="ARBA" id="ARBA00022801"/>
    </source>
</evidence>
<keyword evidence="2" id="KW-0067">ATP-binding</keyword>
<dbReference type="SMART" id="SM00490">
    <property type="entry name" value="HELICc"/>
    <property type="match status" value="1"/>
</dbReference>
<dbReference type="GO" id="GO:0006281">
    <property type="term" value="P:DNA repair"/>
    <property type="evidence" value="ECO:0007669"/>
    <property type="project" value="InterPro"/>
</dbReference>
<evidence type="ECO:0000259" key="4">
    <source>
        <dbReference type="PROSITE" id="PS51194"/>
    </source>
</evidence>
<dbReference type="GO" id="GO:0003678">
    <property type="term" value="F:DNA helicase activity"/>
    <property type="evidence" value="ECO:0007669"/>
    <property type="project" value="TreeGrafter"/>
</dbReference>
<organism evidence="5">
    <name type="scientific">marine sediment metagenome</name>
    <dbReference type="NCBI Taxonomy" id="412755"/>
    <lineage>
        <taxon>unclassified sequences</taxon>
        <taxon>metagenomes</taxon>
        <taxon>ecological metagenomes</taxon>
    </lineage>
</organism>
<evidence type="ECO:0008006" key="6">
    <source>
        <dbReference type="Google" id="ProtNLM"/>
    </source>
</evidence>
<feature type="non-terminal residue" evidence="5">
    <location>
        <position position="1"/>
    </location>
</feature>
<gene>
    <name evidence="5" type="ORF">S03H2_13345</name>
</gene>
<reference evidence="5" key="1">
    <citation type="journal article" date="2014" name="Front. Microbiol.">
        <title>High frequency of phylogenetically diverse reductive dehalogenase-homologous genes in deep subseafloor sedimentary metagenomes.</title>
        <authorList>
            <person name="Kawai M."/>
            <person name="Futagami T."/>
            <person name="Toyoda A."/>
            <person name="Takaki Y."/>
            <person name="Nishi S."/>
            <person name="Hori S."/>
            <person name="Arai W."/>
            <person name="Tsubouchi T."/>
            <person name="Morono Y."/>
            <person name="Uchiyama I."/>
            <person name="Ito T."/>
            <person name="Fujiyama A."/>
            <person name="Inagaki F."/>
            <person name="Takami H."/>
        </authorList>
    </citation>
    <scope>NUCLEOTIDE SEQUENCE</scope>
    <source>
        <strain evidence="5">Expedition CK06-06</strain>
    </source>
</reference>
<keyword evidence="1" id="KW-0378">Hydrolase</keyword>
<evidence type="ECO:0000259" key="3">
    <source>
        <dbReference type="PROSITE" id="PS51192"/>
    </source>
</evidence>
<dbReference type="InterPro" id="IPR001650">
    <property type="entry name" value="Helicase_C-like"/>
</dbReference>
<dbReference type="GO" id="GO:0016787">
    <property type="term" value="F:hydrolase activity"/>
    <property type="evidence" value="ECO:0007669"/>
    <property type="project" value="UniProtKB-KW"/>
</dbReference>
<keyword evidence="2" id="KW-0547">Nucleotide-binding</keyword>
<dbReference type="PANTHER" id="PTHR47964:SF1">
    <property type="entry name" value="ATP-DEPENDENT DNA HELICASE HOMOLOG RECG, CHLOROPLASTIC"/>
    <property type="match status" value="1"/>
</dbReference>
<dbReference type="Pfam" id="PF19833">
    <property type="entry name" value="RecG_dom3_C"/>
    <property type="match status" value="1"/>
</dbReference>
<feature type="domain" description="Helicase C-terminal" evidence="4">
    <location>
        <begin position="91"/>
        <end position="251"/>
    </location>
</feature>
<sequence>DIVIGTHALIQKGVEFQRLGLAVVDEQHRFGVTQRSALRQKGLRPHVLVMTATPIPRTLALTLYGDLDLSVIDQLPPGRQAVKTKWLKPEQRESAYAFIRRQVASGRQAFIICPLIEESEVIQARAAIAEYERLSQAVFPELRLGLLHGRMPAAEKDKVMRRFRSGEVDILVSTPVVEVGIDVPNATVMLVESADRFGLSQLHQFRGRVGRGQEQSYCMLLAQNPSVVAKERLDLIEKIQDGFQLAEEDLKLRGPGEFFGTRQSGLPDLRMAKLSDVPLLELARSEAIRLFEKDKSLDKPEHALLAKELARVWTAEGGEWS</sequence>
<proteinExistence type="predicted"/>
<dbReference type="InterPro" id="IPR014001">
    <property type="entry name" value="Helicase_ATP-bd"/>
</dbReference>
<keyword evidence="2" id="KW-0347">Helicase</keyword>
<dbReference type="EMBL" id="BARU01006775">
    <property type="protein sequence ID" value="GAH36726.1"/>
    <property type="molecule type" value="Genomic_DNA"/>
</dbReference>
<comment type="caution">
    <text evidence="5">The sequence shown here is derived from an EMBL/GenBank/DDBJ whole genome shotgun (WGS) entry which is preliminary data.</text>
</comment>
<evidence type="ECO:0000256" key="2">
    <source>
        <dbReference type="ARBA" id="ARBA00022806"/>
    </source>
</evidence>
<dbReference type="SUPFAM" id="SSF52540">
    <property type="entry name" value="P-loop containing nucleoside triphosphate hydrolases"/>
    <property type="match status" value="1"/>
</dbReference>
<protein>
    <recommendedName>
        <fullName evidence="6">Helicase C-terminal domain-containing protein</fullName>
    </recommendedName>
</protein>
<name>X1ETK5_9ZZZZ</name>
<dbReference type="PROSITE" id="PS51194">
    <property type="entry name" value="HELICASE_CTER"/>
    <property type="match status" value="1"/>
</dbReference>
<dbReference type="InterPro" id="IPR047112">
    <property type="entry name" value="RecG/Mfd"/>
</dbReference>
<dbReference type="AlphaFoldDB" id="X1ETK5"/>